<organism evidence="2 3">
    <name type="scientific">Pseudorhodoferax aquiterrae</name>
    <dbReference type="NCBI Taxonomy" id="747304"/>
    <lineage>
        <taxon>Bacteria</taxon>
        <taxon>Pseudomonadati</taxon>
        <taxon>Pseudomonadota</taxon>
        <taxon>Betaproteobacteria</taxon>
        <taxon>Burkholderiales</taxon>
        <taxon>Comamonadaceae</taxon>
    </lineage>
</organism>
<evidence type="ECO:0000313" key="3">
    <source>
        <dbReference type="Proteomes" id="UP000626210"/>
    </source>
</evidence>
<name>A0ABQ3GB41_9BURK</name>
<comment type="caution">
    <text evidence="2">The sequence shown here is derived from an EMBL/GenBank/DDBJ whole genome shotgun (WGS) entry which is preliminary data.</text>
</comment>
<proteinExistence type="predicted"/>
<protein>
    <recommendedName>
        <fullName evidence="4">Helix-turn-helix domain-containing protein</fullName>
    </recommendedName>
</protein>
<dbReference type="Proteomes" id="UP000626210">
    <property type="component" value="Unassembled WGS sequence"/>
</dbReference>
<feature type="compositionally biased region" description="Basic and acidic residues" evidence="1">
    <location>
        <begin position="14"/>
        <end position="24"/>
    </location>
</feature>
<evidence type="ECO:0008006" key="4">
    <source>
        <dbReference type="Google" id="ProtNLM"/>
    </source>
</evidence>
<keyword evidence="3" id="KW-1185">Reference proteome</keyword>
<reference evidence="3" key="1">
    <citation type="journal article" date="2019" name="Int. J. Syst. Evol. Microbiol.">
        <title>The Global Catalogue of Microorganisms (GCM) 10K type strain sequencing project: providing services to taxonomists for standard genome sequencing and annotation.</title>
        <authorList>
            <consortium name="The Broad Institute Genomics Platform"/>
            <consortium name="The Broad Institute Genome Sequencing Center for Infectious Disease"/>
            <person name="Wu L."/>
            <person name="Ma J."/>
        </authorList>
    </citation>
    <scope>NUCLEOTIDE SEQUENCE [LARGE SCALE GENOMIC DNA]</scope>
    <source>
        <strain evidence="3">KCTC 23314</strain>
    </source>
</reference>
<evidence type="ECO:0000313" key="2">
    <source>
        <dbReference type="EMBL" id="GHC98332.1"/>
    </source>
</evidence>
<sequence>MSTPPFTLPQAAGSKHDQRSESSDRYASAAQSEALVRASAKFRRTRLDAADMVTSNEAAALIGTTSVTINAWIKAGRCVGVSDLRNGFKLPSWQFEPGIWPVLQPLAKCLGTADGWQLLSFLEMPSGALDGLTPRMALEQGVPVERILALATAAAH</sequence>
<feature type="region of interest" description="Disordered" evidence="1">
    <location>
        <begin position="1"/>
        <end position="28"/>
    </location>
</feature>
<gene>
    <name evidence="2" type="ORF">GCM10007320_53920</name>
</gene>
<evidence type="ECO:0000256" key="1">
    <source>
        <dbReference type="SAM" id="MobiDB-lite"/>
    </source>
</evidence>
<accession>A0ABQ3GB41</accession>
<dbReference type="EMBL" id="BMYK01000026">
    <property type="protein sequence ID" value="GHC98332.1"/>
    <property type="molecule type" value="Genomic_DNA"/>
</dbReference>